<dbReference type="InterPro" id="IPR004868">
    <property type="entry name" value="DNA-dir_DNA_pol_B_mt/vir"/>
</dbReference>
<dbReference type="Pfam" id="PF03175">
    <property type="entry name" value="DNA_pol_B_2"/>
    <property type="match status" value="1"/>
</dbReference>
<dbReference type="InterPro" id="IPR043502">
    <property type="entry name" value="DNA/RNA_pol_sf"/>
</dbReference>
<evidence type="ECO:0000259" key="10">
    <source>
        <dbReference type="Pfam" id="PF03175"/>
    </source>
</evidence>
<evidence type="ECO:0000256" key="1">
    <source>
        <dbReference type="ARBA" id="ARBA00005755"/>
    </source>
</evidence>
<organism evidence="11 12">
    <name type="scientific">Genlisea aurea</name>
    <dbReference type="NCBI Taxonomy" id="192259"/>
    <lineage>
        <taxon>Eukaryota</taxon>
        <taxon>Viridiplantae</taxon>
        <taxon>Streptophyta</taxon>
        <taxon>Embryophyta</taxon>
        <taxon>Tracheophyta</taxon>
        <taxon>Spermatophyta</taxon>
        <taxon>Magnoliopsida</taxon>
        <taxon>eudicotyledons</taxon>
        <taxon>Gunneridae</taxon>
        <taxon>Pentapetalae</taxon>
        <taxon>asterids</taxon>
        <taxon>lamiids</taxon>
        <taxon>Lamiales</taxon>
        <taxon>Lentibulariaceae</taxon>
        <taxon>Genlisea</taxon>
    </lineage>
</organism>
<keyword evidence="4" id="KW-0548">Nucleotidyltransferase</keyword>
<dbReference type="GO" id="GO:0000166">
    <property type="term" value="F:nucleotide binding"/>
    <property type="evidence" value="ECO:0007669"/>
    <property type="project" value="InterPro"/>
</dbReference>
<keyword evidence="12" id="KW-1185">Reference proteome</keyword>
<keyword evidence="5" id="KW-0235">DNA replication</keyword>
<sequence>MFAVGIYHDQEIFEAFGFGHFGKICLNNLAKTGALIFSLRKFLYGFHVLNPKWHPESFSLRQRLREKLDFCRVDDSDSDHSPVAGPSRNLNPKRPRKKTVAQPSHSPTPVESSSDESSRILPVKPGLFRPSEDHLFDQKTPLYEDNQIEVYAVKESFKRQKVFAVEDHLYTVKIKVKKGKPPLVSSILKGLEKSLQHMLRVLQDYYKKEPTRLVYMSIYQHSMTSAVLSNAIELNSNKAEDMSMWQATLEPNVVVIIKETERGIFKTTVLSENKLDLESVAPQDDFQVDYVPKGVVPPKFVTFSSYKPNSESIKHSRKNLDGRKNKNLMEKLILEITGPEYQGTTFLCLNASETSHSFLLKGFTALDLRPFIIQNGNKVNLISIDVLDLRFLNASSFFPGILEDIAKDFAPGEELHYFPESVNLHGVNNPNSGKSTNSSRSEMEFCYYKSFYEPEAQWQHLYNSPEGQDQRRRENLENNYKEFVSSFEVTYECEWKETKSKNEHLYDAFKVIYPELKVRPLSRLTPRTTVRGGLSEVYCLRRLWYSEKIASSGFPSEVQTESEKEAYCRDINDSLKLPEVFLLKPDNIVKNDARRQLAKSCLNNLYGKFSQQSSSTKREFVTSRLRMEEIFAQYRVINFSNVSDTMMAVEYETINSTQFSKSNLFVGAQINAYGREIIYEHMEAIEKAGGTVFSVDVDGLFYSLPNGVVNPLKFSNKDWGNEICHKGKRLKLELALQ</sequence>
<feature type="region of interest" description="Disordered" evidence="9">
    <location>
        <begin position="74"/>
        <end position="125"/>
    </location>
</feature>
<keyword evidence="3" id="KW-0808">Transferase</keyword>
<keyword evidence="7" id="KW-0238">DNA-binding</keyword>
<dbReference type="OrthoDB" id="8962756at2759"/>
<evidence type="ECO:0000256" key="2">
    <source>
        <dbReference type="ARBA" id="ARBA00012417"/>
    </source>
</evidence>
<evidence type="ECO:0000313" key="12">
    <source>
        <dbReference type="Proteomes" id="UP000015453"/>
    </source>
</evidence>
<dbReference type="GO" id="GO:0003677">
    <property type="term" value="F:DNA binding"/>
    <property type="evidence" value="ECO:0007669"/>
    <property type="project" value="UniProtKB-KW"/>
</dbReference>
<dbReference type="Gene3D" id="3.90.1600.10">
    <property type="entry name" value="Palm domain of DNA polymerase"/>
    <property type="match status" value="1"/>
</dbReference>
<dbReference type="SUPFAM" id="SSF56672">
    <property type="entry name" value="DNA/RNA polymerases"/>
    <property type="match status" value="1"/>
</dbReference>
<evidence type="ECO:0000256" key="5">
    <source>
        <dbReference type="ARBA" id="ARBA00022705"/>
    </source>
</evidence>
<dbReference type="InterPro" id="IPR023211">
    <property type="entry name" value="DNA_pol_palm_dom_sf"/>
</dbReference>
<evidence type="ECO:0000256" key="4">
    <source>
        <dbReference type="ARBA" id="ARBA00022695"/>
    </source>
</evidence>
<dbReference type="PANTHER" id="PTHR33568">
    <property type="entry name" value="DNA POLYMERASE"/>
    <property type="match status" value="1"/>
</dbReference>
<feature type="domain" description="DNA-directed DNA polymerase family B mitochondria/virus" evidence="10">
    <location>
        <begin position="590"/>
        <end position="685"/>
    </location>
</feature>
<dbReference type="GO" id="GO:0003887">
    <property type="term" value="F:DNA-directed DNA polymerase activity"/>
    <property type="evidence" value="ECO:0007669"/>
    <property type="project" value="UniProtKB-KW"/>
</dbReference>
<name>S8CGK5_9LAMI</name>
<evidence type="ECO:0000313" key="11">
    <source>
        <dbReference type="EMBL" id="EPS63716.1"/>
    </source>
</evidence>
<evidence type="ECO:0000256" key="6">
    <source>
        <dbReference type="ARBA" id="ARBA00022932"/>
    </source>
</evidence>
<evidence type="ECO:0000256" key="9">
    <source>
        <dbReference type="SAM" id="MobiDB-lite"/>
    </source>
</evidence>
<dbReference type="Proteomes" id="UP000015453">
    <property type="component" value="Unassembled WGS sequence"/>
</dbReference>
<dbReference type="Gene3D" id="1.10.287.690">
    <property type="entry name" value="Helix hairpin bin"/>
    <property type="match status" value="1"/>
</dbReference>
<dbReference type="EC" id="2.7.7.7" evidence="2"/>
<proteinExistence type="inferred from homology"/>
<comment type="caution">
    <text evidence="11">The sequence shown here is derived from an EMBL/GenBank/DDBJ whole genome shotgun (WGS) entry which is preliminary data.</text>
</comment>
<keyword evidence="6" id="KW-0239">DNA-directed DNA polymerase</keyword>
<comment type="catalytic activity">
    <reaction evidence="8">
        <text>DNA(n) + a 2'-deoxyribonucleoside 5'-triphosphate = DNA(n+1) + diphosphate</text>
        <dbReference type="Rhea" id="RHEA:22508"/>
        <dbReference type="Rhea" id="RHEA-COMP:17339"/>
        <dbReference type="Rhea" id="RHEA-COMP:17340"/>
        <dbReference type="ChEBI" id="CHEBI:33019"/>
        <dbReference type="ChEBI" id="CHEBI:61560"/>
        <dbReference type="ChEBI" id="CHEBI:173112"/>
        <dbReference type="EC" id="2.7.7.7"/>
    </reaction>
</comment>
<protein>
    <recommendedName>
        <fullName evidence="2">DNA-directed DNA polymerase</fullName>
        <ecNumber evidence="2">2.7.7.7</ecNumber>
    </recommendedName>
</protein>
<dbReference type="AlphaFoldDB" id="S8CGK5"/>
<evidence type="ECO:0000256" key="7">
    <source>
        <dbReference type="ARBA" id="ARBA00023125"/>
    </source>
</evidence>
<accession>S8CGK5</accession>
<dbReference type="PANTHER" id="PTHR33568:SF3">
    <property type="entry name" value="DNA-DIRECTED DNA POLYMERASE"/>
    <property type="match status" value="1"/>
</dbReference>
<evidence type="ECO:0000256" key="8">
    <source>
        <dbReference type="ARBA" id="ARBA00049244"/>
    </source>
</evidence>
<reference evidence="11 12" key="1">
    <citation type="journal article" date="2013" name="BMC Genomics">
        <title>The miniature genome of a carnivorous plant Genlisea aurea contains a low number of genes and short non-coding sequences.</title>
        <authorList>
            <person name="Leushkin E.V."/>
            <person name="Sutormin R.A."/>
            <person name="Nabieva E.R."/>
            <person name="Penin A.A."/>
            <person name="Kondrashov A.S."/>
            <person name="Logacheva M.D."/>
        </authorList>
    </citation>
    <scope>NUCLEOTIDE SEQUENCE [LARGE SCALE GENOMIC DNA]</scope>
</reference>
<comment type="similarity">
    <text evidence="1">Belongs to the DNA polymerase type-B family.</text>
</comment>
<dbReference type="EMBL" id="AUSU01005298">
    <property type="protein sequence ID" value="EPS63716.1"/>
    <property type="molecule type" value="Genomic_DNA"/>
</dbReference>
<evidence type="ECO:0000256" key="3">
    <source>
        <dbReference type="ARBA" id="ARBA00022679"/>
    </source>
</evidence>
<dbReference type="GO" id="GO:0006260">
    <property type="term" value="P:DNA replication"/>
    <property type="evidence" value="ECO:0007669"/>
    <property type="project" value="UniProtKB-KW"/>
</dbReference>
<feature type="compositionally biased region" description="Polar residues" evidence="9">
    <location>
        <begin position="101"/>
        <end position="112"/>
    </location>
</feature>
<gene>
    <name evidence="11" type="ORF">M569_11068</name>
</gene>